<dbReference type="SMART" id="SM00086">
    <property type="entry name" value="PAC"/>
    <property type="match status" value="3"/>
</dbReference>
<feature type="domain" description="EAL" evidence="4">
    <location>
        <begin position="799"/>
        <end position="1053"/>
    </location>
</feature>
<dbReference type="SUPFAM" id="SSF55785">
    <property type="entry name" value="PYP-like sensor domain (PAS domain)"/>
    <property type="match status" value="3"/>
</dbReference>
<dbReference type="InterPro" id="IPR000700">
    <property type="entry name" value="PAS-assoc_C"/>
</dbReference>
<dbReference type="PROSITE" id="PS50112">
    <property type="entry name" value="PAS"/>
    <property type="match status" value="2"/>
</dbReference>
<evidence type="ECO:0000313" key="7">
    <source>
        <dbReference type="Proteomes" id="UP000180235"/>
    </source>
</evidence>
<dbReference type="Pfam" id="PF00563">
    <property type="entry name" value="EAL"/>
    <property type="match status" value="1"/>
</dbReference>
<dbReference type="KEGG" id="glt:GlitD10_0390"/>
<dbReference type="InterPro" id="IPR001633">
    <property type="entry name" value="EAL_dom"/>
</dbReference>
<dbReference type="NCBIfam" id="TIGR00254">
    <property type="entry name" value="GGDEF"/>
    <property type="match status" value="1"/>
</dbReference>
<dbReference type="InterPro" id="IPR000160">
    <property type="entry name" value="GGDEF_dom"/>
</dbReference>
<dbReference type="SMART" id="SM00091">
    <property type="entry name" value="PAS"/>
    <property type="match status" value="3"/>
</dbReference>
<proteinExistence type="predicted"/>
<accession>A0A1J0A9W1</accession>
<dbReference type="InterPro" id="IPR029787">
    <property type="entry name" value="Nucleotide_cyclase"/>
</dbReference>
<dbReference type="RefSeq" id="WP_071453392.1">
    <property type="nucleotide sequence ID" value="NZ_CP017675.1"/>
</dbReference>
<dbReference type="CDD" id="cd00130">
    <property type="entry name" value="PAS"/>
    <property type="match status" value="3"/>
</dbReference>
<dbReference type="Gene3D" id="3.20.20.450">
    <property type="entry name" value="EAL domain"/>
    <property type="match status" value="1"/>
</dbReference>
<gene>
    <name evidence="6" type="ORF">GlitD10_0390</name>
</gene>
<dbReference type="PANTHER" id="PTHR44757">
    <property type="entry name" value="DIGUANYLATE CYCLASE DGCP"/>
    <property type="match status" value="1"/>
</dbReference>
<dbReference type="Pfam" id="PF08447">
    <property type="entry name" value="PAS_3"/>
    <property type="match status" value="1"/>
</dbReference>
<dbReference type="InterPro" id="IPR016132">
    <property type="entry name" value="Phyto_chromo_attachment"/>
</dbReference>
<dbReference type="SUPFAM" id="SSF141868">
    <property type="entry name" value="EAL domain-like"/>
    <property type="match status" value="1"/>
</dbReference>
<feature type="domain" description="GGDEF" evidence="5">
    <location>
        <begin position="657"/>
        <end position="790"/>
    </location>
</feature>
<dbReference type="PANTHER" id="PTHR44757:SF2">
    <property type="entry name" value="BIOFILM ARCHITECTURE MAINTENANCE PROTEIN MBAA"/>
    <property type="match status" value="1"/>
</dbReference>
<dbReference type="InterPro" id="IPR000014">
    <property type="entry name" value="PAS"/>
</dbReference>
<dbReference type="AlphaFoldDB" id="A0A1J0A9W1"/>
<dbReference type="Pfam" id="PF00990">
    <property type="entry name" value="GGDEF"/>
    <property type="match status" value="1"/>
</dbReference>
<dbReference type="Gene3D" id="3.30.450.20">
    <property type="entry name" value="PAS domain"/>
    <property type="match status" value="3"/>
</dbReference>
<evidence type="ECO:0000259" key="2">
    <source>
        <dbReference type="PROSITE" id="PS50112"/>
    </source>
</evidence>
<dbReference type="Pfam" id="PF13426">
    <property type="entry name" value="PAS_9"/>
    <property type="match status" value="1"/>
</dbReference>
<dbReference type="SUPFAM" id="SSF55781">
    <property type="entry name" value="GAF domain-like"/>
    <property type="match status" value="1"/>
</dbReference>
<keyword evidence="7" id="KW-1185">Reference proteome</keyword>
<organism evidence="6 7">
    <name type="scientific">Gloeomargarita lithophora Alchichica-D10</name>
    <dbReference type="NCBI Taxonomy" id="1188229"/>
    <lineage>
        <taxon>Bacteria</taxon>
        <taxon>Bacillati</taxon>
        <taxon>Cyanobacteriota</taxon>
        <taxon>Cyanophyceae</taxon>
        <taxon>Gloeomargaritales</taxon>
        <taxon>Gloeomargaritaceae</taxon>
        <taxon>Gloeomargarita</taxon>
    </lineage>
</organism>
<dbReference type="Gene3D" id="3.30.70.270">
    <property type="match status" value="1"/>
</dbReference>
<dbReference type="EMBL" id="CP017675">
    <property type="protein sequence ID" value="APB32701.1"/>
    <property type="molecule type" value="Genomic_DNA"/>
</dbReference>
<evidence type="ECO:0000259" key="5">
    <source>
        <dbReference type="PROSITE" id="PS50887"/>
    </source>
</evidence>
<dbReference type="Gene3D" id="3.30.450.40">
    <property type="match status" value="1"/>
</dbReference>
<dbReference type="NCBIfam" id="TIGR00229">
    <property type="entry name" value="sensory_box"/>
    <property type="match status" value="3"/>
</dbReference>
<sequence>MNVAKDVLQPASPTLPYTLIWVEQRATGQYHFQGLHPAWEEGLGQDLSHLQAVAVTCLESQTPQTQKFTWGNGGYSLEFTPLTAMVAVGLVMPVLGENGQESLLGQVTDDAPVLIWLADGQGQITYVNRQWTVLTGWPVEMALGAGWFALVHPEDRAAIQGVYGQAVREGIPYRADFRVRCADGNDLWLACTGHPRRNSQGQPVGLIGACVEITARKQAEQLTQQQGDYNRFLVNLSTEILASLEMEPVMGCAVEQLQALLGVDRVAIAPLQPDGSLVFVVEAVSDPEFTLLNTQIQDHSFGEHYLELYRQGRMQVMADVGAADLQPCHREFLAQFGVQANLVLPIRHRERLWGLLILHHCQCPRPWSQGEIQLAQQVANCLGLALHRGELYEQLAHQEARYRDIVEEQSELICRHDQNGRLTFVNPALCRYLGQPAARVLQCSPQELMLTAGEQPLGRGDGICGWVQWQAKTITNDRGEILEVQWVGRDVTTAHQVQERLQLMESVVVCANDGIVITQGQRVIYANPTFLAMTGYDLAEIQNLGLGELCGEKTDLTQWEYIQKSKKQGASIRTELVQYTKNNQDLWVELTVLSLSGSAAERDEWVWVYRDITSRKQMEARLLYDAFHDALTGLPNRNFLMDQLHQAHQRSLKQGGTAYAVLFADLDRFKLVNDSLGHTAGDQMLQEIARRLRRHVRPGDTLARLGGDEFVVLLEPVAGVTEAEAVAERLLQELLQPFGVDGQELVLGSSIGVCLNDDPDYSPADILRNADIAMYQVKLGGRCGVQVFAPGMHDRVLGQLEMETALRRGFSQQEFVLHYQPVVQLERGQIVGFEALVRWQRPGVGLVSPGVFIPVAEESGLIYPLSQWVLGTACQQLAQWRTLRPDLTLAVNVSGRLFRRVNELVSQISQTLHRCGLPPQALVLEVTEGVLMADPQTVGDALSQLRHQGVQVSIDDFGTGYSSLGRLQGLPVDCLKIDRSFIQQMTQGGELVRAIVALAVTLNKDVVAEGIETPQQLALLQSLTPLSKIYGQGYWFARPLSAAAATALLQQPQPWGKP</sequence>
<dbReference type="CDD" id="cd01949">
    <property type="entry name" value="GGDEF"/>
    <property type="match status" value="1"/>
</dbReference>
<dbReference type="SMART" id="SM00052">
    <property type="entry name" value="EAL"/>
    <property type="match status" value="1"/>
</dbReference>
<evidence type="ECO:0000259" key="1">
    <source>
        <dbReference type="PROSITE" id="PS50046"/>
    </source>
</evidence>
<dbReference type="SUPFAM" id="SSF55073">
    <property type="entry name" value="Nucleotide cyclase"/>
    <property type="match status" value="1"/>
</dbReference>
<dbReference type="Proteomes" id="UP000180235">
    <property type="component" value="Chromosome"/>
</dbReference>
<dbReference type="InterPro" id="IPR043128">
    <property type="entry name" value="Rev_trsase/Diguanyl_cyclase"/>
</dbReference>
<dbReference type="CDD" id="cd01948">
    <property type="entry name" value="EAL"/>
    <property type="match status" value="1"/>
</dbReference>
<protein>
    <submittedName>
        <fullName evidence="6">Signal transduction protein containing a membrane domain, an EAL and a GGDEF domain</fullName>
    </submittedName>
</protein>
<name>A0A1J0A9W1_9CYAN</name>
<feature type="domain" description="PAS" evidence="2">
    <location>
        <begin position="100"/>
        <end position="170"/>
    </location>
</feature>
<dbReference type="OrthoDB" id="425396at2"/>
<dbReference type="PROSITE" id="PS50887">
    <property type="entry name" value="GGDEF"/>
    <property type="match status" value="1"/>
</dbReference>
<evidence type="ECO:0000259" key="4">
    <source>
        <dbReference type="PROSITE" id="PS50883"/>
    </source>
</evidence>
<dbReference type="PROSITE" id="PS50046">
    <property type="entry name" value="PHYTOCHROME_2"/>
    <property type="match status" value="1"/>
</dbReference>
<evidence type="ECO:0000259" key="3">
    <source>
        <dbReference type="PROSITE" id="PS50113"/>
    </source>
</evidence>
<dbReference type="InterPro" id="IPR001610">
    <property type="entry name" value="PAC"/>
</dbReference>
<dbReference type="SMART" id="SM00267">
    <property type="entry name" value="GGDEF"/>
    <property type="match status" value="1"/>
</dbReference>
<dbReference type="InterPro" id="IPR052155">
    <property type="entry name" value="Biofilm_reg_signaling"/>
</dbReference>
<feature type="domain" description="Phytochrome chromophore attachment site" evidence="1">
    <location>
        <begin position="245"/>
        <end position="381"/>
    </location>
</feature>
<dbReference type="PROSITE" id="PS50883">
    <property type="entry name" value="EAL"/>
    <property type="match status" value="1"/>
</dbReference>
<reference evidence="6 7" key="1">
    <citation type="submission" date="2016-10" db="EMBL/GenBank/DDBJ databases">
        <title>Description of Gloeomargarita lithophora gen. nov., sp. nov., a thylakoid-bearing basal-branching cyanobacterium with intracellular carbonates, and proposal for Gloeomargaritales ord. nov.</title>
        <authorList>
            <person name="Moreira D."/>
            <person name="Tavera R."/>
            <person name="Benzerara K."/>
            <person name="Skouri-Panet F."/>
            <person name="Couradeau E."/>
            <person name="Gerard E."/>
            <person name="Loussert C."/>
            <person name="Novelo E."/>
            <person name="Zivanovic Y."/>
            <person name="Lopez-Garcia P."/>
        </authorList>
    </citation>
    <scope>NUCLEOTIDE SEQUENCE [LARGE SCALE GENOMIC DNA]</scope>
    <source>
        <strain evidence="6 7">D10</strain>
    </source>
</reference>
<dbReference type="InterPro" id="IPR035965">
    <property type="entry name" value="PAS-like_dom_sf"/>
</dbReference>
<dbReference type="InterPro" id="IPR035919">
    <property type="entry name" value="EAL_sf"/>
</dbReference>
<dbReference type="InterPro" id="IPR013655">
    <property type="entry name" value="PAS_fold_3"/>
</dbReference>
<evidence type="ECO:0000313" key="6">
    <source>
        <dbReference type="EMBL" id="APB32701.1"/>
    </source>
</evidence>
<dbReference type="InterPro" id="IPR003018">
    <property type="entry name" value="GAF"/>
</dbReference>
<feature type="domain" description="PAC" evidence="3">
    <location>
        <begin position="451"/>
        <end position="503"/>
    </location>
</feature>
<dbReference type="STRING" id="1188229.GlitD10_0390"/>
<dbReference type="Pfam" id="PF13188">
    <property type="entry name" value="PAS_8"/>
    <property type="match status" value="1"/>
</dbReference>
<dbReference type="SMART" id="SM00065">
    <property type="entry name" value="GAF"/>
    <property type="match status" value="1"/>
</dbReference>
<dbReference type="InterPro" id="IPR029016">
    <property type="entry name" value="GAF-like_dom_sf"/>
</dbReference>
<dbReference type="Pfam" id="PF01590">
    <property type="entry name" value="GAF"/>
    <property type="match status" value="1"/>
</dbReference>
<dbReference type="PROSITE" id="PS50113">
    <property type="entry name" value="PAC"/>
    <property type="match status" value="3"/>
</dbReference>
<feature type="domain" description="PAC" evidence="3">
    <location>
        <begin position="173"/>
        <end position="225"/>
    </location>
</feature>
<feature type="domain" description="PAC" evidence="3">
    <location>
        <begin position="570"/>
        <end position="624"/>
    </location>
</feature>
<feature type="domain" description="PAS" evidence="2">
    <location>
        <begin position="398"/>
        <end position="441"/>
    </location>
</feature>